<dbReference type="SUPFAM" id="SSF52540">
    <property type="entry name" value="P-loop containing nucleoside triphosphate hydrolases"/>
    <property type="match status" value="1"/>
</dbReference>
<dbReference type="Pfam" id="PF22669">
    <property type="entry name" value="Exo_endo_phos2"/>
    <property type="match status" value="1"/>
</dbReference>
<dbReference type="PANTHER" id="PTHR11200:SF275">
    <property type="entry name" value="LD06095P"/>
    <property type="match status" value="1"/>
</dbReference>
<proteinExistence type="predicted"/>
<protein>
    <recommendedName>
        <fullName evidence="2">Inositol polyphosphate-related phosphatase domain-containing protein</fullName>
    </recommendedName>
</protein>
<evidence type="ECO:0000256" key="1">
    <source>
        <dbReference type="SAM" id="MobiDB-lite"/>
    </source>
</evidence>
<dbReference type="GO" id="GO:0004439">
    <property type="term" value="F:phosphatidylinositol-4,5-bisphosphate 5-phosphatase activity"/>
    <property type="evidence" value="ECO:0007669"/>
    <property type="project" value="TreeGrafter"/>
</dbReference>
<dbReference type="InterPro" id="IPR027417">
    <property type="entry name" value="P-loop_NTPase"/>
</dbReference>
<dbReference type="InterPro" id="IPR000300">
    <property type="entry name" value="IPPc"/>
</dbReference>
<gene>
    <name evidence="3" type="ORF">CTEN210_02543</name>
</gene>
<evidence type="ECO:0000259" key="2">
    <source>
        <dbReference type="SMART" id="SM00128"/>
    </source>
</evidence>
<dbReference type="EMBL" id="BLLK01000022">
    <property type="protein sequence ID" value="GFH46069.1"/>
    <property type="molecule type" value="Genomic_DNA"/>
</dbReference>
<dbReference type="Gene3D" id="3.60.10.10">
    <property type="entry name" value="Endonuclease/exonuclease/phosphatase"/>
    <property type="match status" value="1"/>
</dbReference>
<comment type="caution">
    <text evidence="3">The sequence shown here is derived from an EMBL/GenBank/DDBJ whole genome shotgun (WGS) entry which is preliminary data.</text>
</comment>
<feature type="domain" description="Inositol polyphosphate-related phosphatase" evidence="2">
    <location>
        <begin position="81"/>
        <end position="453"/>
    </location>
</feature>
<reference evidence="3 4" key="1">
    <citation type="journal article" date="2021" name="Sci. Rep.">
        <title>The genome of the diatom Chaetoceros tenuissimus carries an ancient integrated fragment of an extant virus.</title>
        <authorList>
            <person name="Hongo Y."/>
            <person name="Kimura K."/>
            <person name="Takaki Y."/>
            <person name="Yoshida Y."/>
            <person name="Baba S."/>
            <person name="Kobayashi G."/>
            <person name="Nagasaki K."/>
            <person name="Hano T."/>
            <person name="Tomaru Y."/>
        </authorList>
    </citation>
    <scope>NUCLEOTIDE SEQUENCE [LARGE SCALE GENOMIC DNA]</scope>
    <source>
        <strain evidence="3 4">NIES-3715</strain>
    </source>
</reference>
<dbReference type="InterPro" id="IPR046985">
    <property type="entry name" value="IP5"/>
</dbReference>
<accession>A0AAD3H162</accession>
<feature type="region of interest" description="Disordered" evidence="1">
    <location>
        <begin position="253"/>
        <end position="276"/>
    </location>
</feature>
<keyword evidence="4" id="KW-1185">Reference proteome</keyword>
<dbReference type="InterPro" id="IPR036691">
    <property type="entry name" value="Endo/exonu/phosph_ase_sf"/>
</dbReference>
<dbReference type="SUPFAM" id="SSF56219">
    <property type="entry name" value="DNase I-like"/>
    <property type="match status" value="1"/>
</dbReference>
<dbReference type="PANTHER" id="PTHR11200">
    <property type="entry name" value="INOSITOL 5-PHOSPHATASE"/>
    <property type="match status" value="1"/>
</dbReference>
<name>A0AAD3H162_9STRA</name>
<evidence type="ECO:0000313" key="3">
    <source>
        <dbReference type="EMBL" id="GFH46069.1"/>
    </source>
</evidence>
<feature type="region of interest" description="Disordered" evidence="1">
    <location>
        <begin position="1"/>
        <end position="22"/>
    </location>
</feature>
<dbReference type="GO" id="GO:0046856">
    <property type="term" value="P:phosphatidylinositol dephosphorylation"/>
    <property type="evidence" value="ECO:0007669"/>
    <property type="project" value="InterPro"/>
</dbReference>
<sequence>MISVESQEAVERIHDSPAFDEDTSYPLEAKSLLSKDETTIHSSSRSEWPVIMNDALVIEKKQLVPLKGSILEIQNSVREKKQIKIRSVTWNQQARELPSVEVLREKLFLPEFFHVISIGTQECENSISKSIIYPGKDMWEKKCKEALGPNFQLIRGHSLQASHLAVFVHKSMINLISDVDSLAVATGLCDTLGNKGGIGIKMKIGKSKFCFLTAHLAAHQNQMDRRTEEFARISKEVCRILGAQPTKGYTLATTETESSEDVGNEQMERGESFGDDQQFTETSKTERCCSNQGMNCCICSKCRGGKCDLCNSERSLGSNPLLDEFDYVIWGGDFNFRIHGTRDIVDNLLNKNRCDLLYDNDQLNMLMQFDKAFEGFKEGPVTFRPTYKFDVNSDVYDTSSKRRIPAWTDRVLYNANPQLQLISYASAKDIRTSDHRPVYASFHCNIDISNEVDLYSRDMKVPSNDDDDVADETMEALEIESAIDEEYYDDYDDEDVERDGLISGAKRDLGLTEKNSGKKISLILMSIALFSIGISVMIHWQDGQEEDSIVSNTLLSRGPLQSVYSPNDFRNSKGNIPVYWEDIMNTTDKESDEEESPILPHVGPCYLSKNEPDWEELIVQNKNIESENDIQYKKDKKHHNSVSNDLDGLCRPGFIIIGAGKCGTSSLYQYLVGHERVLPAKEKQIHYFKYFTSRPMSWYLQYFPPTEVFLSNGALMTGEASPGYLPYPEVAFRLGNWMHDRASNGINHNVGSPKIITIVRNPLERSYSSYKYNYRDPLVKKMLAKENSNGKKQKRTKEWFIENQIFSFEELIAAELKQLKECLHPGSFGEQLTREKHQESWALPLHERRKQEGLPGLVAIDETCYGDKISDKIPRKQWSALVKKNPNKVINVSNTFLVQSLIGRSLYVLPLDWWYEFYPKNQLYMVCNEDLKNDASVTMSDVSDFLGLPSFNFDEVTSKGMYNVGGHTGYETVTSWNNTSSESTEIPISAALKKEYLDFVRPFNERLFQLTEKRCNW</sequence>
<dbReference type="AlphaFoldDB" id="A0AAD3H162"/>
<dbReference type="Gene3D" id="3.40.50.300">
    <property type="entry name" value="P-loop containing nucleotide triphosphate hydrolases"/>
    <property type="match status" value="1"/>
</dbReference>
<organism evidence="3 4">
    <name type="scientific">Chaetoceros tenuissimus</name>
    <dbReference type="NCBI Taxonomy" id="426638"/>
    <lineage>
        <taxon>Eukaryota</taxon>
        <taxon>Sar</taxon>
        <taxon>Stramenopiles</taxon>
        <taxon>Ochrophyta</taxon>
        <taxon>Bacillariophyta</taxon>
        <taxon>Coscinodiscophyceae</taxon>
        <taxon>Chaetocerotophycidae</taxon>
        <taxon>Chaetocerotales</taxon>
        <taxon>Chaetocerotaceae</taxon>
        <taxon>Chaetoceros</taxon>
    </lineage>
</organism>
<evidence type="ECO:0000313" key="4">
    <source>
        <dbReference type="Proteomes" id="UP001054902"/>
    </source>
</evidence>
<dbReference type="Proteomes" id="UP001054902">
    <property type="component" value="Unassembled WGS sequence"/>
</dbReference>
<dbReference type="SMART" id="SM00128">
    <property type="entry name" value="IPPc"/>
    <property type="match status" value="1"/>
</dbReference>